<dbReference type="InterPro" id="IPR045312">
    <property type="entry name" value="PCBER-like"/>
</dbReference>
<dbReference type="InterPro" id="IPR051609">
    <property type="entry name" value="NmrA/Isoflavone_reductase-like"/>
</dbReference>
<evidence type="ECO:0000256" key="2">
    <source>
        <dbReference type="ARBA" id="ARBA00023002"/>
    </source>
</evidence>
<evidence type="ECO:0000313" key="5">
    <source>
        <dbReference type="Proteomes" id="UP001610432"/>
    </source>
</evidence>
<name>A0ABR4LTG5_9EURO</name>
<proteinExistence type="predicted"/>
<evidence type="ECO:0000256" key="1">
    <source>
        <dbReference type="ARBA" id="ARBA00022857"/>
    </source>
</evidence>
<keyword evidence="5" id="KW-1185">Reference proteome</keyword>
<reference evidence="4 5" key="1">
    <citation type="submission" date="2024-07" db="EMBL/GenBank/DDBJ databases">
        <title>Section-level genome sequencing and comparative genomics of Aspergillus sections Usti and Cavernicolus.</title>
        <authorList>
            <consortium name="Lawrence Berkeley National Laboratory"/>
            <person name="Nybo J.L."/>
            <person name="Vesth T.C."/>
            <person name="Theobald S."/>
            <person name="Frisvad J.C."/>
            <person name="Larsen T.O."/>
            <person name="Kjaerboelling I."/>
            <person name="Rothschild-Mancinelli K."/>
            <person name="Lyhne E.K."/>
            <person name="Kogle M.E."/>
            <person name="Barry K."/>
            <person name="Clum A."/>
            <person name="Na H."/>
            <person name="Ledsgaard L."/>
            <person name="Lin J."/>
            <person name="Lipzen A."/>
            <person name="Kuo A."/>
            <person name="Riley R."/>
            <person name="Mondo S."/>
            <person name="Labutti K."/>
            <person name="Haridas S."/>
            <person name="Pangalinan J."/>
            <person name="Salamov A.A."/>
            <person name="Simmons B.A."/>
            <person name="Magnuson J.K."/>
            <person name="Chen J."/>
            <person name="Drula E."/>
            <person name="Henrissat B."/>
            <person name="Wiebenga A."/>
            <person name="Lubbers R.J."/>
            <person name="Gomes A.C."/>
            <person name="Macurrencykelacurrency M.R."/>
            <person name="Stajich J."/>
            <person name="Grigoriev I.V."/>
            <person name="Mortensen U.H."/>
            <person name="De Vries R.P."/>
            <person name="Baker S.E."/>
            <person name="Andersen M.R."/>
        </authorList>
    </citation>
    <scope>NUCLEOTIDE SEQUENCE [LARGE SCALE GENOMIC DNA]</scope>
    <source>
        <strain evidence="4 5">CBS 449.75</strain>
    </source>
</reference>
<comment type="caution">
    <text evidence="4">The sequence shown here is derived from an EMBL/GenBank/DDBJ whole genome shotgun (WGS) entry which is preliminary data.</text>
</comment>
<dbReference type="Gene3D" id="3.40.50.720">
    <property type="entry name" value="NAD(P)-binding Rossmann-like Domain"/>
    <property type="match status" value="1"/>
</dbReference>
<protein>
    <recommendedName>
        <fullName evidence="3">Semialdehyde dehydrogenase NAD-binding domain-containing protein</fullName>
    </recommendedName>
</protein>
<gene>
    <name evidence="4" type="ORF">BJX67DRAFT_380748</name>
</gene>
<dbReference type="PANTHER" id="PTHR47706">
    <property type="entry name" value="NMRA-LIKE FAMILY PROTEIN"/>
    <property type="match status" value="1"/>
</dbReference>
<dbReference type="Gene3D" id="3.90.25.10">
    <property type="entry name" value="UDP-galactose 4-epimerase, domain 1"/>
    <property type="match status" value="1"/>
</dbReference>
<keyword evidence="1" id="KW-0521">NADP</keyword>
<dbReference type="Pfam" id="PF05368">
    <property type="entry name" value="NmrA"/>
    <property type="match status" value="1"/>
</dbReference>
<dbReference type="InterPro" id="IPR008030">
    <property type="entry name" value="NmrA-like"/>
</dbReference>
<keyword evidence="2" id="KW-0560">Oxidoreductase</keyword>
<dbReference type="SUPFAM" id="SSF51735">
    <property type="entry name" value="NAD(P)-binding Rossmann-fold domains"/>
    <property type="match status" value="1"/>
</dbReference>
<feature type="domain" description="Semialdehyde dehydrogenase NAD-binding" evidence="3">
    <location>
        <begin position="7"/>
        <end position="126"/>
    </location>
</feature>
<dbReference type="InterPro" id="IPR036291">
    <property type="entry name" value="NAD(P)-bd_dom_sf"/>
</dbReference>
<dbReference type="GeneID" id="98147930"/>
<dbReference type="SMART" id="SM00859">
    <property type="entry name" value="Semialdhyde_dh"/>
    <property type="match status" value="1"/>
</dbReference>
<dbReference type="EMBL" id="JBFXLQ010000017">
    <property type="protein sequence ID" value="KAL2867810.1"/>
    <property type="molecule type" value="Genomic_DNA"/>
</dbReference>
<evidence type="ECO:0000259" key="3">
    <source>
        <dbReference type="SMART" id="SM00859"/>
    </source>
</evidence>
<dbReference type="InterPro" id="IPR000534">
    <property type="entry name" value="Semialdehyde_DH_NAD-bd"/>
</dbReference>
<accession>A0ABR4LTG5</accession>
<dbReference type="Proteomes" id="UP001610432">
    <property type="component" value="Unassembled WGS sequence"/>
</dbReference>
<evidence type="ECO:0000313" key="4">
    <source>
        <dbReference type="EMBL" id="KAL2867810.1"/>
    </source>
</evidence>
<dbReference type="CDD" id="cd05259">
    <property type="entry name" value="PCBER_SDR_a"/>
    <property type="match status" value="1"/>
</dbReference>
<sequence length="304" mass="32324">MTTLLKNVAIVGASGNVGQIILRALLDASDFKVTVLTRTSSNATFPPGTNVRKTDFSSADLHDALKGQDALVSAVGATGFGEQKKLIDAAIQAGVKRFFPSEFSSDAQNEVVLGLLPLFNQKKEVVDYLKSKESDSFTWTGLATSVLLDWGLANGFLGYDIASRTATIWDGGNSRFTATNEKQLGDAVVSVLQRPQATANQYLYISSVETSQNEILAALEQATSPSWTVTRTTTDAEVSEGTRKLGEGDFSGALALVRATSFGDLSGLGANYAKDRVLANELLGLKGESIRETVERVVSAVTSK</sequence>
<organism evidence="4 5">
    <name type="scientific">Aspergillus lucknowensis</name>
    <dbReference type="NCBI Taxonomy" id="176173"/>
    <lineage>
        <taxon>Eukaryota</taxon>
        <taxon>Fungi</taxon>
        <taxon>Dikarya</taxon>
        <taxon>Ascomycota</taxon>
        <taxon>Pezizomycotina</taxon>
        <taxon>Eurotiomycetes</taxon>
        <taxon>Eurotiomycetidae</taxon>
        <taxon>Eurotiales</taxon>
        <taxon>Aspergillaceae</taxon>
        <taxon>Aspergillus</taxon>
        <taxon>Aspergillus subgen. Nidulantes</taxon>
    </lineage>
</organism>
<dbReference type="RefSeq" id="XP_070886789.1">
    <property type="nucleotide sequence ID" value="XM_071032858.1"/>
</dbReference>
<dbReference type="PANTHER" id="PTHR47706:SF9">
    <property type="entry name" value="NMRA-LIKE DOMAIN-CONTAINING PROTEIN-RELATED"/>
    <property type="match status" value="1"/>
</dbReference>